<protein>
    <submittedName>
        <fullName evidence="1">Uncharacterized protein</fullName>
    </submittedName>
</protein>
<accession>A0ACB9F8C5</accession>
<proteinExistence type="predicted"/>
<comment type="caution">
    <text evidence="1">The sequence shown here is derived from an EMBL/GenBank/DDBJ whole genome shotgun (WGS) entry which is preliminary data.</text>
</comment>
<dbReference type="Proteomes" id="UP001055811">
    <property type="component" value="Linkage Group LG03"/>
</dbReference>
<evidence type="ECO:0000313" key="2">
    <source>
        <dbReference type="Proteomes" id="UP001055811"/>
    </source>
</evidence>
<gene>
    <name evidence="1" type="ORF">L2E82_17466</name>
</gene>
<evidence type="ECO:0000313" key="1">
    <source>
        <dbReference type="EMBL" id="KAI3767370.1"/>
    </source>
</evidence>
<name>A0ACB9F8C5_CICIN</name>
<keyword evidence="2" id="KW-1185">Reference proteome</keyword>
<reference evidence="2" key="1">
    <citation type="journal article" date="2022" name="Mol. Ecol. Resour.">
        <title>The genomes of chicory, endive, great burdock and yacon provide insights into Asteraceae palaeo-polyploidization history and plant inulin production.</title>
        <authorList>
            <person name="Fan W."/>
            <person name="Wang S."/>
            <person name="Wang H."/>
            <person name="Wang A."/>
            <person name="Jiang F."/>
            <person name="Liu H."/>
            <person name="Zhao H."/>
            <person name="Xu D."/>
            <person name="Zhang Y."/>
        </authorList>
    </citation>
    <scope>NUCLEOTIDE SEQUENCE [LARGE SCALE GENOMIC DNA]</scope>
    <source>
        <strain evidence="2">cv. Punajuju</strain>
    </source>
</reference>
<sequence>MTLIEGTLTEHYAKLWSYGVEIRRTNPGSTVKLDVNSMPNGKNYFIKFYVCRDANTQIFPIAWAVVCVENKENWQWFLDLLKDDIDLALGNGLTLMSDQHNGLMEAVKELLPQAEHRQCARHICYKGIGIALSTCQPVLDGQGPKDLVKSIFSN</sequence>
<dbReference type="EMBL" id="CM042011">
    <property type="protein sequence ID" value="KAI3767370.1"/>
    <property type="molecule type" value="Genomic_DNA"/>
</dbReference>
<organism evidence="1 2">
    <name type="scientific">Cichorium intybus</name>
    <name type="common">Chicory</name>
    <dbReference type="NCBI Taxonomy" id="13427"/>
    <lineage>
        <taxon>Eukaryota</taxon>
        <taxon>Viridiplantae</taxon>
        <taxon>Streptophyta</taxon>
        <taxon>Embryophyta</taxon>
        <taxon>Tracheophyta</taxon>
        <taxon>Spermatophyta</taxon>
        <taxon>Magnoliopsida</taxon>
        <taxon>eudicotyledons</taxon>
        <taxon>Gunneridae</taxon>
        <taxon>Pentapetalae</taxon>
        <taxon>asterids</taxon>
        <taxon>campanulids</taxon>
        <taxon>Asterales</taxon>
        <taxon>Asteraceae</taxon>
        <taxon>Cichorioideae</taxon>
        <taxon>Cichorieae</taxon>
        <taxon>Cichoriinae</taxon>
        <taxon>Cichorium</taxon>
    </lineage>
</organism>
<reference evidence="1 2" key="2">
    <citation type="journal article" date="2022" name="Mol. Ecol. Resour.">
        <title>The genomes of chicory, endive, great burdock and yacon provide insights into Asteraceae paleo-polyploidization history and plant inulin production.</title>
        <authorList>
            <person name="Fan W."/>
            <person name="Wang S."/>
            <person name="Wang H."/>
            <person name="Wang A."/>
            <person name="Jiang F."/>
            <person name="Liu H."/>
            <person name="Zhao H."/>
            <person name="Xu D."/>
            <person name="Zhang Y."/>
        </authorList>
    </citation>
    <scope>NUCLEOTIDE SEQUENCE [LARGE SCALE GENOMIC DNA]</scope>
    <source>
        <strain evidence="2">cv. Punajuju</strain>
        <tissue evidence="1">Leaves</tissue>
    </source>
</reference>